<evidence type="ECO:0000259" key="8">
    <source>
        <dbReference type="SMART" id="SM00249"/>
    </source>
</evidence>
<dbReference type="InterPro" id="IPR028651">
    <property type="entry name" value="ING_fam"/>
</dbReference>
<protein>
    <recommendedName>
        <fullName evidence="8">Zinc finger PHD-type domain-containing protein</fullName>
    </recommendedName>
</protein>
<dbReference type="Proteomes" id="UP000007110">
    <property type="component" value="Unassembled WGS sequence"/>
</dbReference>
<dbReference type="RefSeq" id="XP_011669066.1">
    <property type="nucleotide sequence ID" value="XM_011670764.1"/>
</dbReference>
<evidence type="ECO:0000256" key="1">
    <source>
        <dbReference type="ARBA" id="ARBA00004123"/>
    </source>
</evidence>
<feature type="domain" description="Zinc finger PHD-type" evidence="8">
    <location>
        <begin position="108"/>
        <end position="153"/>
    </location>
</feature>
<dbReference type="Gene3D" id="3.30.40.10">
    <property type="entry name" value="Zinc/RING finger domain, C3HC4 (zinc finger)"/>
    <property type="match status" value="1"/>
</dbReference>
<dbReference type="Gene3D" id="3.90.320.10">
    <property type="match status" value="1"/>
</dbReference>
<reference evidence="10" key="1">
    <citation type="submission" date="2015-02" db="EMBL/GenBank/DDBJ databases">
        <title>Genome sequencing for Strongylocentrotus purpuratus.</title>
        <authorList>
            <person name="Murali S."/>
            <person name="Liu Y."/>
            <person name="Vee V."/>
            <person name="English A."/>
            <person name="Wang M."/>
            <person name="Skinner E."/>
            <person name="Han Y."/>
            <person name="Muzny D.M."/>
            <person name="Worley K.C."/>
            <person name="Gibbs R.A."/>
        </authorList>
    </citation>
    <scope>NUCLEOTIDE SEQUENCE</scope>
</reference>
<proteinExistence type="inferred from homology"/>
<dbReference type="InterPro" id="IPR011335">
    <property type="entry name" value="Restrct_endonuc-II-like"/>
</dbReference>
<dbReference type="PANTHER" id="PTHR10333">
    <property type="entry name" value="INHIBITOR OF GROWTH PROTEIN"/>
    <property type="match status" value="1"/>
</dbReference>
<accession>A0A7M7HI18</accession>
<dbReference type="InterPro" id="IPR011604">
    <property type="entry name" value="PDDEXK-like_dom_sf"/>
</dbReference>
<keyword evidence="7" id="KW-0539">Nucleus</keyword>
<dbReference type="OMA" id="ARDESYC"/>
<keyword evidence="10" id="KW-1185">Reference proteome</keyword>
<keyword evidence="5" id="KW-0862">Zinc</keyword>
<dbReference type="InterPro" id="IPR001965">
    <property type="entry name" value="Znf_PHD"/>
</dbReference>
<evidence type="ECO:0000256" key="3">
    <source>
        <dbReference type="ARBA" id="ARBA00022723"/>
    </source>
</evidence>
<dbReference type="SUPFAM" id="SSF57903">
    <property type="entry name" value="FYVE/PHD zinc finger"/>
    <property type="match status" value="1"/>
</dbReference>
<evidence type="ECO:0000256" key="2">
    <source>
        <dbReference type="ARBA" id="ARBA00010210"/>
    </source>
</evidence>
<dbReference type="KEGG" id="spu:105440512"/>
<organism evidence="9 10">
    <name type="scientific">Strongylocentrotus purpuratus</name>
    <name type="common">Purple sea urchin</name>
    <dbReference type="NCBI Taxonomy" id="7668"/>
    <lineage>
        <taxon>Eukaryota</taxon>
        <taxon>Metazoa</taxon>
        <taxon>Echinodermata</taxon>
        <taxon>Eleutherozoa</taxon>
        <taxon>Echinozoa</taxon>
        <taxon>Echinoidea</taxon>
        <taxon>Euechinoidea</taxon>
        <taxon>Echinacea</taxon>
        <taxon>Camarodonta</taxon>
        <taxon>Echinidea</taxon>
        <taxon>Strongylocentrotidae</taxon>
        <taxon>Strongylocentrotus</taxon>
    </lineage>
</organism>
<dbReference type="AlphaFoldDB" id="A0A7M7HI18"/>
<sequence>MTASGTSKNTYAYHYQVQVQLNVWNIEKSVFVLWNEKDIVVDYIWRDIQCFNKQVQSVKHFYVTGVLPELVGRWLCRKPVESSEGGGVRIPEAVPTVERSDGEGGRVWCYCEKPSYGDMIGCDGKNCKIQWFHMDCLMIRVPPKGNWYCPHYRKKPKNGGKFKSK</sequence>
<dbReference type="OrthoDB" id="5411773at2759"/>
<evidence type="ECO:0000256" key="7">
    <source>
        <dbReference type="ARBA" id="ARBA00023242"/>
    </source>
</evidence>
<dbReference type="PANTHER" id="PTHR10333:SF42">
    <property type="entry name" value="INHIBITOR OF GROWTH PROTEIN 5"/>
    <property type="match status" value="1"/>
</dbReference>
<dbReference type="EnsemblMetazoa" id="XM_011670764">
    <property type="protein sequence ID" value="XP_011669066"/>
    <property type="gene ID" value="LOC105440512"/>
</dbReference>
<evidence type="ECO:0000256" key="6">
    <source>
        <dbReference type="ARBA" id="ARBA00022853"/>
    </source>
</evidence>
<dbReference type="GO" id="GO:0006281">
    <property type="term" value="P:DNA repair"/>
    <property type="evidence" value="ECO:0007669"/>
    <property type="project" value="UniProtKB-ARBA"/>
</dbReference>
<dbReference type="GO" id="GO:0006325">
    <property type="term" value="P:chromatin organization"/>
    <property type="evidence" value="ECO:0007669"/>
    <property type="project" value="UniProtKB-KW"/>
</dbReference>
<evidence type="ECO:0000256" key="4">
    <source>
        <dbReference type="ARBA" id="ARBA00022771"/>
    </source>
</evidence>
<dbReference type="CDD" id="cd15505">
    <property type="entry name" value="PHD_ING"/>
    <property type="match status" value="1"/>
</dbReference>
<reference evidence="9" key="2">
    <citation type="submission" date="2021-01" db="UniProtKB">
        <authorList>
            <consortium name="EnsemblMetazoa"/>
        </authorList>
    </citation>
    <scope>IDENTIFICATION</scope>
</reference>
<dbReference type="InterPro" id="IPR011011">
    <property type="entry name" value="Znf_FYVE_PHD"/>
</dbReference>
<name>A0A7M7HI18_STRPU</name>
<comment type="similarity">
    <text evidence="2">Belongs to the ING family.</text>
</comment>
<comment type="subcellular location">
    <subcellularLocation>
        <location evidence="1">Nucleus</location>
    </subcellularLocation>
</comment>
<keyword evidence="6" id="KW-0156">Chromatin regulator</keyword>
<dbReference type="GO" id="GO:0005634">
    <property type="term" value="C:nucleus"/>
    <property type="evidence" value="ECO:0007669"/>
    <property type="project" value="UniProtKB-SubCell"/>
</dbReference>
<keyword evidence="3" id="KW-0479">Metal-binding</keyword>
<dbReference type="GeneID" id="105440512"/>
<dbReference type="GO" id="GO:0008270">
    <property type="term" value="F:zinc ion binding"/>
    <property type="evidence" value="ECO:0007669"/>
    <property type="project" value="UniProtKB-KW"/>
</dbReference>
<evidence type="ECO:0000313" key="10">
    <source>
        <dbReference type="Proteomes" id="UP000007110"/>
    </source>
</evidence>
<dbReference type="SUPFAM" id="SSF52980">
    <property type="entry name" value="Restriction endonuclease-like"/>
    <property type="match status" value="1"/>
</dbReference>
<dbReference type="InParanoid" id="A0A7M7HI18"/>
<keyword evidence="4" id="KW-0863">Zinc-finger</keyword>
<evidence type="ECO:0000256" key="5">
    <source>
        <dbReference type="ARBA" id="ARBA00022833"/>
    </source>
</evidence>
<evidence type="ECO:0000313" key="9">
    <source>
        <dbReference type="EnsemblMetazoa" id="XP_011669066"/>
    </source>
</evidence>
<dbReference type="InterPro" id="IPR013083">
    <property type="entry name" value="Znf_RING/FYVE/PHD"/>
</dbReference>
<dbReference type="SMART" id="SM00249">
    <property type="entry name" value="PHD"/>
    <property type="match status" value="1"/>
</dbReference>